<dbReference type="AlphaFoldDB" id="A0A498HWR5"/>
<feature type="compositionally biased region" description="Gly residues" evidence="1">
    <location>
        <begin position="101"/>
        <end position="110"/>
    </location>
</feature>
<feature type="region of interest" description="Disordered" evidence="1">
    <location>
        <begin position="1"/>
        <end position="25"/>
    </location>
</feature>
<feature type="transmembrane region" description="Helical" evidence="2">
    <location>
        <begin position="49"/>
        <end position="73"/>
    </location>
</feature>
<reference evidence="3 4" key="1">
    <citation type="submission" date="2018-10" db="EMBL/GenBank/DDBJ databases">
        <title>A high-quality apple genome assembly.</title>
        <authorList>
            <person name="Hu J."/>
        </authorList>
    </citation>
    <scope>NUCLEOTIDE SEQUENCE [LARGE SCALE GENOMIC DNA]</scope>
    <source>
        <strain evidence="4">cv. HFTH1</strain>
        <tissue evidence="3">Young leaf</tissue>
    </source>
</reference>
<proteinExistence type="predicted"/>
<gene>
    <name evidence="3" type="ORF">DVH24_029133</name>
</gene>
<accession>A0A498HWR5</accession>
<evidence type="ECO:0000256" key="2">
    <source>
        <dbReference type="SAM" id="Phobius"/>
    </source>
</evidence>
<dbReference type="Proteomes" id="UP000290289">
    <property type="component" value="Chromosome 15"/>
</dbReference>
<organism evidence="3 4">
    <name type="scientific">Malus domestica</name>
    <name type="common">Apple</name>
    <name type="synonym">Pyrus malus</name>
    <dbReference type="NCBI Taxonomy" id="3750"/>
    <lineage>
        <taxon>Eukaryota</taxon>
        <taxon>Viridiplantae</taxon>
        <taxon>Streptophyta</taxon>
        <taxon>Embryophyta</taxon>
        <taxon>Tracheophyta</taxon>
        <taxon>Spermatophyta</taxon>
        <taxon>Magnoliopsida</taxon>
        <taxon>eudicotyledons</taxon>
        <taxon>Gunneridae</taxon>
        <taxon>Pentapetalae</taxon>
        <taxon>rosids</taxon>
        <taxon>fabids</taxon>
        <taxon>Rosales</taxon>
        <taxon>Rosaceae</taxon>
        <taxon>Amygdaloideae</taxon>
        <taxon>Maleae</taxon>
        <taxon>Malus</taxon>
    </lineage>
</organism>
<protein>
    <submittedName>
        <fullName evidence="3">Uncharacterized protein</fullName>
    </submittedName>
</protein>
<keyword evidence="2" id="KW-1133">Transmembrane helix</keyword>
<feature type="region of interest" description="Disordered" evidence="1">
    <location>
        <begin position="79"/>
        <end position="114"/>
    </location>
</feature>
<evidence type="ECO:0000256" key="1">
    <source>
        <dbReference type="SAM" id="MobiDB-lite"/>
    </source>
</evidence>
<name>A0A498HWR5_MALDO</name>
<evidence type="ECO:0000313" key="4">
    <source>
        <dbReference type="Proteomes" id="UP000290289"/>
    </source>
</evidence>
<keyword evidence="2" id="KW-0812">Transmembrane</keyword>
<comment type="caution">
    <text evidence="3">The sequence shown here is derived from an EMBL/GenBank/DDBJ whole genome shotgun (WGS) entry which is preliminary data.</text>
</comment>
<keyword evidence="4" id="KW-1185">Reference proteome</keyword>
<sequence length="216" mass="23201">MNVSHGSAHTVEDVPTTEGAGPNSLRVQMKDFPSMPGTLGSLVLHFAQFFFFAAALIVVATTSDFPSVTAFWWRRQWRDKGGREGQGSEELGSGVAKGRLEGGNGGSYGGEGRELGVLEGRQLGEEVGMVGEDLGAERREGTGCRREGVGGGEALIDNEVLLLLECGWHHRQPPPDVNVSIASCGWLGPGSRGFAGSHVKPPPRLWSQCFWCHERE</sequence>
<dbReference type="EMBL" id="RDQH01000341">
    <property type="protein sequence ID" value="RXH74412.1"/>
    <property type="molecule type" value="Genomic_DNA"/>
</dbReference>
<evidence type="ECO:0000313" key="3">
    <source>
        <dbReference type="EMBL" id="RXH74412.1"/>
    </source>
</evidence>
<keyword evidence="2" id="KW-0472">Membrane</keyword>